<dbReference type="PANTHER" id="PTHR21568">
    <property type="entry name" value="TRNA PSEUDOURIDINE SYNTHASE PUS10"/>
    <property type="match status" value="1"/>
</dbReference>
<dbReference type="Gene3D" id="3.30.70.3190">
    <property type="match status" value="1"/>
</dbReference>
<evidence type="ECO:0000256" key="4">
    <source>
        <dbReference type="ARBA" id="ARBA00023235"/>
    </source>
</evidence>
<evidence type="ECO:0000313" key="7">
    <source>
        <dbReference type="EMBL" id="KAJ8980890.1"/>
    </source>
</evidence>
<evidence type="ECO:0000313" key="8">
    <source>
        <dbReference type="Proteomes" id="UP001162164"/>
    </source>
</evidence>
<evidence type="ECO:0000256" key="3">
    <source>
        <dbReference type="ARBA" id="ARBA00022694"/>
    </source>
</evidence>
<feature type="domain" description="Pus10 N-terminal eukaryotes" evidence="5">
    <location>
        <begin position="71"/>
        <end position="227"/>
    </location>
</feature>
<dbReference type="InterPro" id="IPR020103">
    <property type="entry name" value="PsdUridine_synth_cat_dom_sf"/>
</dbReference>
<keyword evidence="8" id="KW-1185">Reference proteome</keyword>
<dbReference type="Proteomes" id="UP001162164">
    <property type="component" value="Unassembled WGS sequence"/>
</dbReference>
<evidence type="ECO:0000256" key="1">
    <source>
        <dbReference type="ARBA" id="ARBA00009652"/>
    </source>
</evidence>
<evidence type="ECO:0000259" key="5">
    <source>
        <dbReference type="Pfam" id="PF21237"/>
    </source>
</evidence>
<evidence type="ECO:0000259" key="6">
    <source>
        <dbReference type="Pfam" id="PF21238"/>
    </source>
</evidence>
<dbReference type="EC" id="5.4.99.25" evidence="2"/>
<proteinExistence type="inferred from homology"/>
<protein>
    <recommendedName>
        <fullName evidence="2">tRNA pseudouridine(55) synthase</fullName>
        <ecNumber evidence="2">5.4.99.25</ecNumber>
    </recommendedName>
</protein>
<dbReference type="PANTHER" id="PTHR21568:SF0">
    <property type="entry name" value="TRNA PSEUDOURIDINE SYNTHASE PUS10"/>
    <property type="match status" value="1"/>
</dbReference>
<name>A0ABQ9JRJ3_9CUCU</name>
<dbReference type="Gene3D" id="1.10.10.2050">
    <property type="match status" value="1"/>
</dbReference>
<organism evidence="7 8">
    <name type="scientific">Molorchus minor</name>
    <dbReference type="NCBI Taxonomy" id="1323400"/>
    <lineage>
        <taxon>Eukaryota</taxon>
        <taxon>Metazoa</taxon>
        <taxon>Ecdysozoa</taxon>
        <taxon>Arthropoda</taxon>
        <taxon>Hexapoda</taxon>
        <taxon>Insecta</taxon>
        <taxon>Pterygota</taxon>
        <taxon>Neoptera</taxon>
        <taxon>Endopterygota</taxon>
        <taxon>Coleoptera</taxon>
        <taxon>Polyphaga</taxon>
        <taxon>Cucujiformia</taxon>
        <taxon>Chrysomeloidea</taxon>
        <taxon>Cerambycidae</taxon>
        <taxon>Lamiinae</taxon>
        <taxon>Monochamini</taxon>
        <taxon>Molorchus</taxon>
    </lineage>
</organism>
<dbReference type="InterPro" id="IPR048742">
    <property type="entry name" value="Pus10_N_euk"/>
</dbReference>
<dbReference type="Pfam" id="PF21237">
    <property type="entry name" value="Pus10_N_euk"/>
    <property type="match status" value="1"/>
</dbReference>
<dbReference type="InterPro" id="IPR048741">
    <property type="entry name" value="Pus10-like_C"/>
</dbReference>
<comment type="similarity">
    <text evidence="1">Belongs to the pseudouridine synthase Pus10 family.</text>
</comment>
<dbReference type="EMBL" id="JAPWTJ010000224">
    <property type="protein sequence ID" value="KAJ8980890.1"/>
    <property type="molecule type" value="Genomic_DNA"/>
</dbReference>
<reference evidence="7" key="1">
    <citation type="journal article" date="2023" name="Insect Mol. Biol.">
        <title>Genome sequencing provides insights into the evolution of gene families encoding plant cell wall-degrading enzymes in longhorned beetles.</title>
        <authorList>
            <person name="Shin N.R."/>
            <person name="Okamura Y."/>
            <person name="Kirsch R."/>
            <person name="Pauchet Y."/>
        </authorList>
    </citation>
    <scope>NUCLEOTIDE SEQUENCE</scope>
    <source>
        <strain evidence="7">MMC_N1</strain>
    </source>
</reference>
<accession>A0ABQ9JRJ3</accession>
<sequence length="486" mass="56378">MFKLILPTSEEKVAITKSLKELGCCARCILRYLGVRDLEMYLNPQECLYDFLEEVFKNDPKWQYQKKENICPTCLDIFEDSTLTTFVEGILSTNINDYVCPNFFTSVSFPKTVLIRSHSAFIYLKEKFPSIYNDENGLENLRKVLESHKINKIFSTTSTLNIIFEIQYEDDELEIQNIKSINHFFKKGKQKGASRNIIMDIIDECEDSLFKKHFSVPPSMPVKQTKAHILCVAEPLWIGGRYLKFSRDMGQTPWIINNKVMTEHCLQDILFNAIEKILQYNTSNLTFSASGREDSDVRMLGEGRPFYIQINNPKEMHIEFKKFREIENEILNTRIAAVIKLQQINKTDVMLIKDGEQHKHKHYKALCHIKQCEDIDILVNKINTDNSGPIEIQQKTPLRVLHRRTQAVRSKYIYNMKAKPVPGHSNLFEIMLITQAGTYVKEFINGDFQRTQPSLSSIIKHPVDVVALDVIKIDLKWPEGILPTNE</sequence>
<feature type="domain" description="Pus10-like C-terminal" evidence="6">
    <location>
        <begin position="237"/>
        <end position="474"/>
    </location>
</feature>
<dbReference type="SUPFAM" id="SSF55120">
    <property type="entry name" value="Pseudouridine synthase"/>
    <property type="match status" value="1"/>
</dbReference>
<keyword evidence="3" id="KW-0819">tRNA processing</keyword>
<dbReference type="Pfam" id="PF21238">
    <property type="entry name" value="Pus10_C"/>
    <property type="match status" value="1"/>
</dbReference>
<dbReference type="InterPro" id="IPR039894">
    <property type="entry name" value="Pus10-like"/>
</dbReference>
<comment type="caution">
    <text evidence="7">The sequence shown here is derived from an EMBL/GenBank/DDBJ whole genome shotgun (WGS) entry which is preliminary data.</text>
</comment>
<gene>
    <name evidence="7" type="ORF">NQ317_011274</name>
</gene>
<dbReference type="Gene3D" id="3.30.70.2510">
    <property type="match status" value="1"/>
</dbReference>
<evidence type="ECO:0000256" key="2">
    <source>
        <dbReference type="ARBA" id="ARBA00012787"/>
    </source>
</evidence>
<keyword evidence="4" id="KW-0413">Isomerase</keyword>